<evidence type="ECO:0000313" key="1">
    <source>
        <dbReference type="EMBL" id="AUN29882.1"/>
    </source>
</evidence>
<proteinExistence type="predicted"/>
<dbReference type="EMBL" id="CP025611">
    <property type="protein sequence ID" value="AUN29882.1"/>
    <property type="molecule type" value="Genomic_DNA"/>
</dbReference>
<dbReference type="OrthoDB" id="8437129at2"/>
<reference evidence="1 2" key="1">
    <citation type="submission" date="2017-12" db="EMBL/GenBank/DDBJ databases">
        <title>Genomes of bacteria within cyanobacterial aggregates.</title>
        <authorList>
            <person name="Cai H."/>
        </authorList>
    </citation>
    <scope>NUCLEOTIDE SEQUENCE [LARGE SCALE GENOMIC DNA]</scope>
    <source>
        <strain evidence="1 2">TH16</strain>
    </source>
</reference>
<sequence length="375" mass="42983">MRIGFLYNSQSHQILHSLPMALELSILRPDWQVDILAPSHDHLDYIQQFIPLYPGARVTLCLLPQPLGIRVYRRFRALPVPPKAWSLFHNRRMLNSYDALVSTDKTSLLLRWFGVRRPKFINTEHGAGDRDVTFDPRVAKFDFNLIPSPKSAQRLVEAGYLTANRYAVSAYAKFDAVNRLAGKRLPLFGNGRPTILYNPHFSATLGSWPRFGMTVLEIMARQDRYNLIFAPHMRLFDPVTPGKLATFQRFQGLDHIHIDLGSDASCDMTYTMAADLYLGDVSSQVYEFLCKPRPCVFLNAHAVAWHENANYRFWTFGPVLDTLDDLLMHLDDAFARHEQWRAVQEHAFAANFDLSVNNPGRHNATLLAEWLSRSI</sequence>
<dbReference type="AlphaFoldDB" id="A0A2K9NA53"/>
<name>A0A2K9NA53_9PROT</name>
<gene>
    <name evidence="1" type="ORF">C0V82_06315</name>
</gene>
<organism evidence="1 2">
    <name type="scientific">Niveispirillum cyanobacteriorum</name>
    <dbReference type="NCBI Taxonomy" id="1612173"/>
    <lineage>
        <taxon>Bacteria</taxon>
        <taxon>Pseudomonadati</taxon>
        <taxon>Pseudomonadota</taxon>
        <taxon>Alphaproteobacteria</taxon>
        <taxon>Rhodospirillales</taxon>
        <taxon>Azospirillaceae</taxon>
        <taxon>Niveispirillum</taxon>
    </lineage>
</organism>
<accession>A0A2K9NA53</accession>
<keyword evidence="2" id="KW-1185">Reference proteome</keyword>
<dbReference type="Proteomes" id="UP000234752">
    <property type="component" value="Chromosome eg_1"/>
</dbReference>
<evidence type="ECO:0000313" key="2">
    <source>
        <dbReference type="Proteomes" id="UP000234752"/>
    </source>
</evidence>
<dbReference type="SUPFAM" id="SSF53756">
    <property type="entry name" value="UDP-Glycosyltransferase/glycogen phosphorylase"/>
    <property type="match status" value="1"/>
</dbReference>
<dbReference type="Gene3D" id="3.40.50.12580">
    <property type="match status" value="1"/>
</dbReference>
<dbReference type="KEGG" id="ncb:C0V82_06315"/>
<protein>
    <submittedName>
        <fullName evidence="1">Uncharacterized protein</fullName>
    </submittedName>
</protein>
<dbReference type="InterPro" id="IPR043148">
    <property type="entry name" value="TagF_C"/>
</dbReference>
<dbReference type="RefSeq" id="WP_102111597.1">
    <property type="nucleotide sequence ID" value="NZ_BMGN01000003.1"/>
</dbReference>